<organism evidence="8 9">
    <name type="scientific">Methanoculleus frigidifontis</name>
    <dbReference type="NCBI Taxonomy" id="2584085"/>
    <lineage>
        <taxon>Archaea</taxon>
        <taxon>Methanobacteriati</taxon>
        <taxon>Methanobacteriota</taxon>
        <taxon>Stenosarchaea group</taxon>
        <taxon>Methanomicrobia</taxon>
        <taxon>Methanomicrobiales</taxon>
        <taxon>Methanomicrobiaceae</taxon>
        <taxon>Methanoculleus</taxon>
    </lineage>
</organism>
<keyword evidence="5" id="KW-0408">Iron</keyword>
<evidence type="ECO:0000256" key="5">
    <source>
        <dbReference type="ARBA" id="ARBA00023004"/>
    </source>
</evidence>
<dbReference type="Proteomes" id="UP001168338">
    <property type="component" value="Unassembled WGS sequence"/>
</dbReference>
<dbReference type="InterPro" id="IPR023885">
    <property type="entry name" value="4Fe4S-binding_SPASM_dom"/>
</dbReference>
<dbReference type="PROSITE" id="PS51918">
    <property type="entry name" value="RADICAL_SAM"/>
    <property type="match status" value="1"/>
</dbReference>
<evidence type="ECO:0000313" key="8">
    <source>
        <dbReference type="EMBL" id="MDN7023798.1"/>
    </source>
</evidence>
<evidence type="ECO:0000313" key="9">
    <source>
        <dbReference type="Proteomes" id="UP001168338"/>
    </source>
</evidence>
<keyword evidence="3" id="KW-0949">S-adenosyl-L-methionine</keyword>
<dbReference type="PANTHER" id="PTHR11228:SF7">
    <property type="entry name" value="PQQA PEPTIDE CYCLASE"/>
    <property type="match status" value="1"/>
</dbReference>
<dbReference type="SFLD" id="SFLDG01067">
    <property type="entry name" value="SPASM/twitch_domain_containing"/>
    <property type="match status" value="1"/>
</dbReference>
<keyword evidence="4" id="KW-0479">Metal-binding</keyword>
<keyword evidence="9" id="KW-1185">Reference proteome</keyword>
<dbReference type="InterPro" id="IPR006638">
    <property type="entry name" value="Elp3/MiaA/NifB-like_rSAM"/>
</dbReference>
<dbReference type="NCBIfam" id="TIGR04085">
    <property type="entry name" value="rSAM_more_4Fe4S"/>
    <property type="match status" value="1"/>
</dbReference>
<evidence type="ECO:0000256" key="3">
    <source>
        <dbReference type="ARBA" id="ARBA00022691"/>
    </source>
</evidence>
<dbReference type="InterPro" id="IPR058240">
    <property type="entry name" value="rSAM_sf"/>
</dbReference>
<dbReference type="SFLD" id="SFLDG01386">
    <property type="entry name" value="main_SPASM_domain-containing"/>
    <property type="match status" value="1"/>
</dbReference>
<dbReference type="PIRSF" id="PIRSF037420">
    <property type="entry name" value="PQQ_syn_pqqE"/>
    <property type="match status" value="1"/>
</dbReference>
<dbReference type="PANTHER" id="PTHR11228">
    <property type="entry name" value="RADICAL SAM DOMAIN PROTEIN"/>
    <property type="match status" value="1"/>
</dbReference>
<dbReference type="Gene3D" id="3.20.20.70">
    <property type="entry name" value="Aldolase class I"/>
    <property type="match status" value="1"/>
</dbReference>
<dbReference type="InterPro" id="IPR050377">
    <property type="entry name" value="Radical_SAM_PqqE_MftC-like"/>
</dbReference>
<feature type="domain" description="Radical SAM core" evidence="7">
    <location>
        <begin position="10"/>
        <end position="225"/>
    </location>
</feature>
<dbReference type="SFLD" id="SFLDS00029">
    <property type="entry name" value="Radical_SAM"/>
    <property type="match status" value="1"/>
</dbReference>
<evidence type="ECO:0000259" key="7">
    <source>
        <dbReference type="PROSITE" id="PS51918"/>
    </source>
</evidence>
<comment type="cofactor">
    <cofactor evidence="1">
        <name>[4Fe-4S] cluster</name>
        <dbReference type="ChEBI" id="CHEBI:49883"/>
    </cofactor>
</comment>
<evidence type="ECO:0000256" key="1">
    <source>
        <dbReference type="ARBA" id="ARBA00001966"/>
    </source>
</evidence>
<protein>
    <submittedName>
        <fullName evidence="8">Radical SAM protein</fullName>
    </submittedName>
</protein>
<proteinExistence type="predicted"/>
<dbReference type="CDD" id="cd21123">
    <property type="entry name" value="SPASM_MftC-like"/>
    <property type="match status" value="1"/>
</dbReference>
<name>A0ABT8M787_9EURY</name>
<gene>
    <name evidence="8" type="ORF">FGU65_02610</name>
</gene>
<dbReference type="InterPro" id="IPR007197">
    <property type="entry name" value="rSAM"/>
</dbReference>
<dbReference type="SUPFAM" id="SSF102114">
    <property type="entry name" value="Radical SAM enzymes"/>
    <property type="match status" value="1"/>
</dbReference>
<dbReference type="RefSeq" id="WP_301662851.1">
    <property type="nucleotide sequence ID" value="NZ_VCYH01000001.1"/>
</dbReference>
<dbReference type="Pfam" id="PF13186">
    <property type="entry name" value="SPASM"/>
    <property type="match status" value="1"/>
</dbReference>
<accession>A0ABT8M787</accession>
<sequence>MARSVGDGNRYQPALISWNVTSRCNLRCAHCYLDAGGGGEGTELTSAEAKTLLDQVAGTGSPVVILSGGEPLLREDLCDIAAYGTSRGLRMALGTNGTLIDDRTAVRLAEAGVRKAAVSLDSADPEKHDRFRGVSGAWRRAVQGIEACKNAGIGLQIHTTVTLQNHRELDAIAALGEDLGVHDFQFFFLVPTGRGKELVDISPEMYEALIREILRLRKDRDLAIRPTCAPQYVRIAAEMGLSVQDGERGCIAGIRYCRIDPKGEVTPCPYLPLSLGNVRETAFGEIWDGSEVLRNLRTGDALAGKCGRCEYRSGCGGCRARAYGLTEECRGAGGDYLAEDPWCLYRPGGGADAD</sequence>
<dbReference type="EMBL" id="VCYH01000001">
    <property type="protein sequence ID" value="MDN7023798.1"/>
    <property type="molecule type" value="Genomic_DNA"/>
</dbReference>
<dbReference type="Pfam" id="PF04055">
    <property type="entry name" value="Radical_SAM"/>
    <property type="match status" value="1"/>
</dbReference>
<evidence type="ECO:0000256" key="4">
    <source>
        <dbReference type="ARBA" id="ARBA00022723"/>
    </source>
</evidence>
<keyword evidence="2" id="KW-0004">4Fe-4S</keyword>
<dbReference type="SMART" id="SM00729">
    <property type="entry name" value="Elp3"/>
    <property type="match status" value="1"/>
</dbReference>
<dbReference type="InterPro" id="IPR013785">
    <property type="entry name" value="Aldolase_TIM"/>
</dbReference>
<comment type="caution">
    <text evidence="8">The sequence shown here is derived from an EMBL/GenBank/DDBJ whole genome shotgun (WGS) entry which is preliminary data.</text>
</comment>
<keyword evidence="6" id="KW-0411">Iron-sulfur</keyword>
<evidence type="ECO:0000256" key="6">
    <source>
        <dbReference type="ARBA" id="ARBA00023014"/>
    </source>
</evidence>
<dbReference type="InterPro" id="IPR017200">
    <property type="entry name" value="PqqE-like"/>
</dbReference>
<reference evidence="8" key="1">
    <citation type="submission" date="2019-05" db="EMBL/GenBank/DDBJ databases">
        <title>Methanoculleus sp. FWC-SCC1, a methanogenic archaeon isolated from deep marine cold seep.</title>
        <authorList>
            <person name="Chen Y.-W."/>
            <person name="Chen S.-C."/>
            <person name="Teng N.-H."/>
            <person name="Lai M.-C."/>
        </authorList>
    </citation>
    <scope>NUCLEOTIDE SEQUENCE</scope>
    <source>
        <strain evidence="8">FWC-SCC1</strain>
    </source>
</reference>
<dbReference type="CDD" id="cd01335">
    <property type="entry name" value="Radical_SAM"/>
    <property type="match status" value="1"/>
</dbReference>
<evidence type="ECO:0000256" key="2">
    <source>
        <dbReference type="ARBA" id="ARBA00022485"/>
    </source>
</evidence>